<dbReference type="Pfam" id="PF00696">
    <property type="entry name" value="AA_kinase"/>
    <property type="match status" value="1"/>
</dbReference>
<feature type="binding site" evidence="8">
    <location>
        <position position="136"/>
    </location>
    <ligand>
        <name>substrate</name>
    </ligand>
</feature>
<dbReference type="SMART" id="SM00359">
    <property type="entry name" value="PUA"/>
    <property type="match status" value="1"/>
</dbReference>
<evidence type="ECO:0000256" key="8">
    <source>
        <dbReference type="HAMAP-Rule" id="MF_00456"/>
    </source>
</evidence>
<dbReference type="GO" id="GO:0003723">
    <property type="term" value="F:RNA binding"/>
    <property type="evidence" value="ECO:0007669"/>
    <property type="project" value="InterPro"/>
</dbReference>
<evidence type="ECO:0000313" key="11">
    <source>
        <dbReference type="Proteomes" id="UP000231019"/>
    </source>
</evidence>
<dbReference type="InterPro" id="IPR001048">
    <property type="entry name" value="Asp/Glu/Uridylate_kinase"/>
</dbReference>
<dbReference type="EC" id="2.7.2.11" evidence="8"/>
<keyword evidence="3 8" id="KW-0641">Proline biosynthesis</keyword>
<comment type="catalytic activity">
    <reaction evidence="8">
        <text>L-glutamate + ATP = L-glutamyl 5-phosphate + ADP</text>
        <dbReference type="Rhea" id="RHEA:14877"/>
        <dbReference type="ChEBI" id="CHEBI:29985"/>
        <dbReference type="ChEBI" id="CHEBI:30616"/>
        <dbReference type="ChEBI" id="CHEBI:58274"/>
        <dbReference type="ChEBI" id="CHEBI:456216"/>
        <dbReference type="EC" id="2.7.2.11"/>
    </reaction>
</comment>
<dbReference type="Pfam" id="PF01472">
    <property type="entry name" value="PUA"/>
    <property type="match status" value="1"/>
</dbReference>
<protein>
    <recommendedName>
        <fullName evidence="8">Glutamate 5-kinase</fullName>
        <ecNumber evidence="8">2.7.2.11</ecNumber>
    </recommendedName>
    <alternativeName>
        <fullName evidence="8">Gamma-glutamyl kinase</fullName>
        <shortName evidence="8">GK</shortName>
    </alternativeName>
</protein>
<feature type="binding site" evidence="8">
    <location>
        <position position="49"/>
    </location>
    <ligand>
        <name>substrate</name>
    </ligand>
</feature>
<dbReference type="InterPro" id="IPR001057">
    <property type="entry name" value="Glu/AcGlu_kinase"/>
</dbReference>
<keyword evidence="2 8" id="KW-0028">Amino-acid biosynthesis</keyword>
<evidence type="ECO:0000256" key="4">
    <source>
        <dbReference type="ARBA" id="ARBA00022679"/>
    </source>
</evidence>
<dbReference type="PROSITE" id="PS50890">
    <property type="entry name" value="PUA"/>
    <property type="match status" value="1"/>
</dbReference>
<dbReference type="HAMAP" id="MF_00456">
    <property type="entry name" value="ProB"/>
    <property type="match status" value="1"/>
</dbReference>
<evidence type="ECO:0000256" key="6">
    <source>
        <dbReference type="ARBA" id="ARBA00022777"/>
    </source>
</evidence>
<dbReference type="CDD" id="cd21157">
    <property type="entry name" value="PUA_G5K"/>
    <property type="match status" value="1"/>
</dbReference>
<dbReference type="EMBL" id="PFFQ01000004">
    <property type="protein sequence ID" value="PIW19455.1"/>
    <property type="molecule type" value="Genomic_DNA"/>
</dbReference>
<keyword evidence="6 8" id="KW-0418">Kinase</keyword>
<dbReference type="InterPro" id="IPR019797">
    <property type="entry name" value="Glutamate_5-kinase_CS"/>
</dbReference>
<evidence type="ECO:0000259" key="9">
    <source>
        <dbReference type="SMART" id="SM00359"/>
    </source>
</evidence>
<dbReference type="SUPFAM" id="SSF88697">
    <property type="entry name" value="PUA domain-like"/>
    <property type="match status" value="1"/>
</dbReference>
<name>A0A2M7GB97_9BACT</name>
<dbReference type="UniPathway" id="UPA00098">
    <property type="reaction ID" value="UER00359"/>
</dbReference>
<dbReference type="PIRSF" id="PIRSF000729">
    <property type="entry name" value="GK"/>
    <property type="match status" value="1"/>
</dbReference>
<dbReference type="GO" id="GO:0004349">
    <property type="term" value="F:glutamate 5-kinase activity"/>
    <property type="evidence" value="ECO:0007669"/>
    <property type="project" value="UniProtKB-UniRule"/>
</dbReference>
<dbReference type="InterPro" id="IPR011529">
    <property type="entry name" value="Glu_5kinase"/>
</dbReference>
<dbReference type="SUPFAM" id="SSF53633">
    <property type="entry name" value="Carbamate kinase-like"/>
    <property type="match status" value="1"/>
</dbReference>
<dbReference type="GO" id="GO:0055129">
    <property type="term" value="P:L-proline biosynthetic process"/>
    <property type="evidence" value="ECO:0007669"/>
    <property type="project" value="UniProtKB-UniRule"/>
</dbReference>
<dbReference type="InterPro" id="IPR036974">
    <property type="entry name" value="PUA_sf"/>
</dbReference>
<gene>
    <name evidence="8" type="primary">proB</name>
    <name evidence="10" type="ORF">COW36_01050</name>
</gene>
<keyword evidence="1 8" id="KW-0963">Cytoplasm</keyword>
<dbReference type="FunFam" id="2.30.130.10:FF:000007">
    <property type="entry name" value="Glutamate 5-kinase"/>
    <property type="match status" value="1"/>
</dbReference>
<evidence type="ECO:0000256" key="1">
    <source>
        <dbReference type="ARBA" id="ARBA00022490"/>
    </source>
</evidence>
<evidence type="ECO:0000256" key="5">
    <source>
        <dbReference type="ARBA" id="ARBA00022741"/>
    </source>
</evidence>
<dbReference type="InterPro" id="IPR015947">
    <property type="entry name" value="PUA-like_sf"/>
</dbReference>
<evidence type="ECO:0000313" key="10">
    <source>
        <dbReference type="EMBL" id="PIW19455.1"/>
    </source>
</evidence>
<dbReference type="InterPro" id="IPR002478">
    <property type="entry name" value="PUA"/>
</dbReference>
<dbReference type="InterPro" id="IPR036393">
    <property type="entry name" value="AceGlu_kinase-like_sf"/>
</dbReference>
<feature type="domain" description="PUA" evidence="9">
    <location>
        <begin position="276"/>
        <end position="359"/>
    </location>
</feature>
<comment type="function">
    <text evidence="8">Catalyzes the transfer of a phosphate group to glutamate to form L-glutamate 5-phosphate.</text>
</comment>
<evidence type="ECO:0000256" key="3">
    <source>
        <dbReference type="ARBA" id="ARBA00022650"/>
    </source>
</evidence>
<feature type="binding site" evidence="8">
    <location>
        <position position="148"/>
    </location>
    <ligand>
        <name>substrate</name>
    </ligand>
</feature>
<organism evidence="10 11">
    <name type="scientific">bacterium (Candidatus Blackallbacteria) CG17_big_fil_post_rev_8_21_14_2_50_48_46</name>
    <dbReference type="NCBI Taxonomy" id="2014261"/>
    <lineage>
        <taxon>Bacteria</taxon>
        <taxon>Candidatus Blackallbacteria</taxon>
    </lineage>
</organism>
<keyword evidence="4 8" id="KW-0808">Transferase</keyword>
<dbReference type="AlphaFoldDB" id="A0A2M7GB97"/>
<evidence type="ECO:0000256" key="7">
    <source>
        <dbReference type="ARBA" id="ARBA00022840"/>
    </source>
</evidence>
<dbReference type="Proteomes" id="UP000231019">
    <property type="component" value="Unassembled WGS sequence"/>
</dbReference>
<sequence>MKPLRIVVKLGTSVLTGGQDRLCRPRMVDLLRQIAALREAGHAVVLVSSGAVLAGWEQLGFPARKRTLAEKQLLAAVGQSQLMHLYAQMAEIYGIKVAQTLLTRDDFRDRRRYLNARTTFWGCLEKGVLPIVNENDVVAIEEIKVGDNDNLAAQVASLVEADLLLICTDCEGLFTADPRTHAEAELIPEVAQITDQIWALAGGVGSHRGTGGMQTKIQAAEIATRSGVAVRIVLGDAPDILLRAVQGEAVGTLFQPHAERLEARKRWILSETATASHLSVDAGAAKALLASGKSLLAAGVTAVSGSFSRGQTVRIFASDGREIARGLSRYDAADLSLIQGCRSDKIEAVLGYSHGAEVVHRDDLVVLGFGPGNITGQILD</sequence>
<dbReference type="InterPro" id="IPR005715">
    <property type="entry name" value="Glu_5kinase/COase_Synthase"/>
</dbReference>
<comment type="caution">
    <text evidence="10">The sequence shown here is derived from an EMBL/GenBank/DDBJ whole genome shotgun (WGS) entry which is preliminary data.</text>
</comment>
<dbReference type="NCBIfam" id="TIGR01027">
    <property type="entry name" value="proB"/>
    <property type="match status" value="1"/>
</dbReference>
<proteinExistence type="inferred from homology"/>
<dbReference type="CDD" id="cd04242">
    <property type="entry name" value="AAK_G5K_ProB"/>
    <property type="match status" value="1"/>
</dbReference>
<dbReference type="PANTHER" id="PTHR43654:SF1">
    <property type="entry name" value="ISOPENTENYL PHOSPHATE KINASE"/>
    <property type="match status" value="1"/>
</dbReference>
<accession>A0A2M7GB97</accession>
<dbReference type="InterPro" id="IPR041739">
    <property type="entry name" value="G5K_ProB"/>
</dbReference>
<reference evidence="10 11" key="1">
    <citation type="submission" date="2017-09" db="EMBL/GenBank/DDBJ databases">
        <title>Depth-based differentiation of microbial function through sediment-hosted aquifers and enrichment of novel symbionts in the deep terrestrial subsurface.</title>
        <authorList>
            <person name="Probst A.J."/>
            <person name="Ladd B."/>
            <person name="Jarett J.K."/>
            <person name="Geller-Mcgrath D.E."/>
            <person name="Sieber C.M."/>
            <person name="Emerson J.B."/>
            <person name="Anantharaman K."/>
            <person name="Thomas B.C."/>
            <person name="Malmstrom R."/>
            <person name="Stieglmeier M."/>
            <person name="Klingl A."/>
            <person name="Woyke T."/>
            <person name="Ryan C.M."/>
            <person name="Banfield J.F."/>
        </authorList>
    </citation>
    <scope>NUCLEOTIDE SEQUENCE [LARGE SCALE GENOMIC DNA]</scope>
    <source>
        <strain evidence="10">CG17_big_fil_post_rev_8_21_14_2_50_48_46</strain>
    </source>
</reference>
<dbReference type="FunFam" id="3.40.1160.10:FF:000018">
    <property type="entry name" value="Glutamate 5-kinase"/>
    <property type="match status" value="1"/>
</dbReference>
<comment type="subcellular location">
    <subcellularLocation>
        <location evidence="8">Cytoplasm</location>
    </subcellularLocation>
</comment>
<comment type="similarity">
    <text evidence="8">Belongs to the glutamate 5-kinase family.</text>
</comment>
<dbReference type="Gene3D" id="3.40.1160.10">
    <property type="entry name" value="Acetylglutamate kinase-like"/>
    <property type="match status" value="1"/>
</dbReference>
<dbReference type="GO" id="GO:0005524">
    <property type="term" value="F:ATP binding"/>
    <property type="evidence" value="ECO:0007669"/>
    <property type="project" value="UniProtKB-KW"/>
</dbReference>
<dbReference type="PRINTS" id="PR00474">
    <property type="entry name" value="GLU5KINASE"/>
</dbReference>
<feature type="binding site" evidence="8">
    <location>
        <position position="9"/>
    </location>
    <ligand>
        <name>ATP</name>
        <dbReference type="ChEBI" id="CHEBI:30616"/>
    </ligand>
</feature>
<feature type="binding site" evidence="8">
    <location>
        <begin position="168"/>
        <end position="169"/>
    </location>
    <ligand>
        <name>ATP</name>
        <dbReference type="ChEBI" id="CHEBI:30616"/>
    </ligand>
</feature>
<dbReference type="GO" id="GO:0005829">
    <property type="term" value="C:cytosol"/>
    <property type="evidence" value="ECO:0007669"/>
    <property type="project" value="TreeGrafter"/>
</dbReference>
<dbReference type="Gene3D" id="2.30.130.10">
    <property type="entry name" value="PUA domain"/>
    <property type="match status" value="1"/>
</dbReference>
<dbReference type="PROSITE" id="PS00902">
    <property type="entry name" value="GLUTAMATE_5_KINASE"/>
    <property type="match status" value="1"/>
</dbReference>
<feature type="binding site" evidence="8">
    <location>
        <begin position="210"/>
        <end position="216"/>
    </location>
    <ligand>
        <name>ATP</name>
        <dbReference type="ChEBI" id="CHEBI:30616"/>
    </ligand>
</feature>
<keyword evidence="5 8" id="KW-0547">Nucleotide-binding</keyword>
<comment type="pathway">
    <text evidence="8">Amino-acid biosynthesis; L-proline biosynthesis; L-glutamate 5-semialdehyde from L-glutamate: step 1/2.</text>
</comment>
<keyword evidence="7 8" id="KW-0067">ATP-binding</keyword>
<evidence type="ECO:0000256" key="2">
    <source>
        <dbReference type="ARBA" id="ARBA00022605"/>
    </source>
</evidence>
<dbReference type="PANTHER" id="PTHR43654">
    <property type="entry name" value="GLUTAMATE 5-KINASE"/>
    <property type="match status" value="1"/>
</dbReference>